<dbReference type="PANTHER" id="PTHR11911">
    <property type="entry name" value="INOSINE-5-MONOPHOSPHATE DEHYDROGENASE RELATED"/>
    <property type="match status" value="1"/>
</dbReference>
<feature type="binding site" description="in other chain" evidence="12 15">
    <location>
        <position position="320"/>
    </location>
    <ligand>
        <name>K(+)</name>
        <dbReference type="ChEBI" id="CHEBI:29103"/>
        <note>ligand shared between two tetrameric partners</note>
    </ligand>
</feature>
<comment type="subcellular location">
    <subcellularLocation>
        <location evidence="12">Cytoplasm</location>
    </subcellularLocation>
</comment>
<dbReference type="FunFam" id="3.20.20.70:FF:000086">
    <property type="entry name" value="IMP dehydrogenase, putative"/>
    <property type="match status" value="1"/>
</dbReference>
<feature type="binding site" evidence="12">
    <location>
        <begin position="400"/>
        <end position="404"/>
    </location>
    <ligand>
        <name>IMP</name>
        <dbReference type="ChEBI" id="CHEBI:58053"/>
    </ligand>
</feature>
<feature type="binding site" evidence="12">
    <location>
        <begin position="376"/>
        <end position="377"/>
    </location>
    <ligand>
        <name>IMP</name>
        <dbReference type="ChEBI" id="CHEBI:58053"/>
    </ligand>
</feature>
<evidence type="ECO:0000256" key="4">
    <source>
        <dbReference type="ARBA" id="ARBA00022749"/>
    </source>
</evidence>
<dbReference type="PANTHER" id="PTHR11911:SF111">
    <property type="entry name" value="INOSINE-5'-MONOPHOSPHATE DEHYDROGENASE"/>
    <property type="match status" value="1"/>
</dbReference>
<comment type="subunit">
    <text evidence="12">Homotetramer.</text>
</comment>
<comment type="catalytic activity">
    <reaction evidence="10 12 18">
        <text>IMP + NAD(+) + H2O = XMP + NADH + H(+)</text>
        <dbReference type="Rhea" id="RHEA:11708"/>
        <dbReference type="ChEBI" id="CHEBI:15377"/>
        <dbReference type="ChEBI" id="CHEBI:15378"/>
        <dbReference type="ChEBI" id="CHEBI:57464"/>
        <dbReference type="ChEBI" id="CHEBI:57540"/>
        <dbReference type="ChEBI" id="CHEBI:57945"/>
        <dbReference type="ChEBI" id="CHEBI:58053"/>
        <dbReference type="EC" id="1.1.1.205"/>
    </reaction>
</comment>
<sequence length="496" mass="52762">MATAVSVEDGFSADKLFNQGFSYTYDDVIFLPHYIDFPVESVNLNTKLTRNISLSLPCVSSPMDTVTEASMAVGMASLGGIGIVHYNNSPSEQASMIKSAKSHRIPFCSDLVFKSPSDSILSDSDFSSSPFVLVTESGTSKSKLVGVVSKSVWGNLTDKESRVSDYMVKSPISAPSVLEFEDVVEYMVQKEVDNVTLLQEDGKVVNFVTSEDVERIRGYPKLGLPSLGSDGNYLVGAAMGTREQDKERLEHLVKAGANVIVLDSSQGNSIYQIEMIKYIKRTYPELDVIGGNVVTQYQAQNLIQAGVDGLRVGMGSGSICTTQEVCAVGRGQATAVYKVASVADHSGVPVIADGGISNSGHIVKALTLGASTVMMGGFLAGSNEAPGSYEYKDGRRLKKYRGMGSLEAMTKGSDARYLGDKAKLKIAQGVVGAVADKGSVLKFVPYTMQAVKQGLQDLGASSVQSAHDLLRSRTLRLEVRTGAAQVEGGVHGLVNG</sequence>
<evidence type="ECO:0000256" key="9">
    <source>
        <dbReference type="ARBA" id="ARBA00023122"/>
    </source>
</evidence>
<dbReference type="SUPFAM" id="SSF51412">
    <property type="entry name" value="Inosine monophosphate dehydrogenase (IMPDH)"/>
    <property type="match status" value="1"/>
</dbReference>
<evidence type="ECO:0000256" key="1">
    <source>
        <dbReference type="ARBA" id="ARBA00001958"/>
    </source>
</evidence>
<keyword evidence="5 12" id="KW-0658">Purine biosynthesis</keyword>
<dbReference type="PIRSF" id="PIRSF000130">
    <property type="entry name" value="IMPDH"/>
    <property type="match status" value="1"/>
</dbReference>
<feature type="binding site" evidence="12 14">
    <location>
        <begin position="263"/>
        <end position="265"/>
    </location>
    <ligand>
        <name>NAD(+)</name>
        <dbReference type="ChEBI" id="CHEBI:57540"/>
    </ligand>
</feature>
<evidence type="ECO:0000256" key="12">
    <source>
        <dbReference type="HAMAP-Rule" id="MF_03156"/>
    </source>
</evidence>
<keyword evidence="3 12" id="KW-0479">Metal-binding</keyword>
<evidence type="ECO:0000256" key="8">
    <source>
        <dbReference type="ARBA" id="ARBA00023027"/>
    </source>
</evidence>
<proteinExistence type="inferred from homology"/>
<dbReference type="InterPro" id="IPR015875">
    <property type="entry name" value="IMP_DH/GMP_Rdtase_CS"/>
</dbReference>
<dbReference type="GO" id="GO:0000166">
    <property type="term" value="F:nucleotide binding"/>
    <property type="evidence" value="ECO:0007669"/>
    <property type="project" value="UniProtKB-UniRule"/>
</dbReference>
<dbReference type="GO" id="GO:0046872">
    <property type="term" value="F:metal ion binding"/>
    <property type="evidence" value="ECO:0007669"/>
    <property type="project" value="UniProtKB-UniRule"/>
</dbReference>
<feature type="active site" description="Proton acceptor" evidence="12 13">
    <location>
        <position position="416"/>
    </location>
</feature>
<dbReference type="InterPro" id="IPR046342">
    <property type="entry name" value="CBS_dom_sf"/>
</dbReference>
<evidence type="ECO:0000256" key="18">
    <source>
        <dbReference type="RuleBase" id="RU003928"/>
    </source>
</evidence>
<feature type="binding site" description="in other chain" evidence="12 15">
    <location>
        <position position="317"/>
    </location>
    <ligand>
        <name>K(+)</name>
        <dbReference type="ChEBI" id="CHEBI:29103"/>
        <note>ligand shared between two tetrameric partners</note>
    </ligand>
</feature>
<evidence type="ECO:0000313" key="20">
    <source>
        <dbReference type="EMBL" id="KAK6947194.1"/>
    </source>
</evidence>
<organism evidence="20 21">
    <name type="scientific">Dillenia turbinata</name>
    <dbReference type="NCBI Taxonomy" id="194707"/>
    <lineage>
        <taxon>Eukaryota</taxon>
        <taxon>Viridiplantae</taxon>
        <taxon>Streptophyta</taxon>
        <taxon>Embryophyta</taxon>
        <taxon>Tracheophyta</taxon>
        <taxon>Spermatophyta</taxon>
        <taxon>Magnoliopsida</taxon>
        <taxon>eudicotyledons</taxon>
        <taxon>Gunneridae</taxon>
        <taxon>Pentapetalae</taxon>
        <taxon>Dilleniales</taxon>
        <taxon>Dilleniaceae</taxon>
        <taxon>Dillenia</taxon>
    </lineage>
</organism>
<comment type="caution">
    <text evidence="12">Lacks conserved residue(s) required for the propagation of feature annotation.</text>
</comment>
<dbReference type="Gene3D" id="3.20.20.70">
    <property type="entry name" value="Aldolase class I"/>
    <property type="match status" value="1"/>
</dbReference>
<protein>
    <recommendedName>
        <fullName evidence="12 18">Inosine-5'-monophosphate dehydrogenase</fullName>
        <shortName evidence="12">IMP dehydrogenase</shortName>
        <shortName evidence="12">IMPD</shortName>
        <shortName evidence="12">IMPDH</shortName>
        <ecNumber evidence="12 18">1.1.1.205</ecNumber>
    </recommendedName>
</protein>
<evidence type="ECO:0000256" key="14">
    <source>
        <dbReference type="PIRSR" id="PIRSR000130-3"/>
    </source>
</evidence>
<feature type="binding site" evidence="12">
    <location>
        <position position="428"/>
    </location>
    <ligand>
        <name>IMP</name>
        <dbReference type="ChEBI" id="CHEBI:58053"/>
    </ligand>
</feature>
<evidence type="ECO:0000256" key="11">
    <source>
        <dbReference type="ARBA" id="ARBA00056556"/>
    </source>
</evidence>
<dbReference type="GO" id="GO:0006183">
    <property type="term" value="P:GTP biosynthetic process"/>
    <property type="evidence" value="ECO:0007669"/>
    <property type="project" value="TreeGrafter"/>
</dbReference>
<comment type="function">
    <text evidence="11 12">Catalyzes the conversion of inosine 5'-phosphate (IMP) to xanthosine 5'-phosphate (XMP), the first committed and rate-limiting step in the de novo synthesis of guanine nucleotides, and therefore plays an important role in the regulation of cell growth.</text>
</comment>
<evidence type="ECO:0000256" key="15">
    <source>
        <dbReference type="PIRSR" id="PIRSR000130-4"/>
    </source>
</evidence>
<reference evidence="20 21" key="1">
    <citation type="submission" date="2023-12" db="EMBL/GenBank/DDBJ databases">
        <title>A high-quality genome assembly for Dillenia turbinata (Dilleniales).</title>
        <authorList>
            <person name="Chanderbali A."/>
        </authorList>
    </citation>
    <scope>NUCLEOTIDE SEQUENCE [LARGE SCALE GENOMIC DNA]</scope>
    <source>
        <strain evidence="20">LSX21</strain>
        <tissue evidence="20">Leaf</tissue>
    </source>
</reference>
<comment type="pathway">
    <text evidence="12 18">Purine metabolism; XMP biosynthesis via de novo pathway; XMP from IMP: step 1/1.</text>
</comment>
<dbReference type="GO" id="GO:0003938">
    <property type="term" value="F:IMP dehydrogenase activity"/>
    <property type="evidence" value="ECO:0007669"/>
    <property type="project" value="UniProtKB-UniRule"/>
</dbReference>
<evidence type="ECO:0000256" key="7">
    <source>
        <dbReference type="ARBA" id="ARBA00023002"/>
    </source>
</evidence>
<keyword evidence="6 12" id="KW-0630">Potassium</keyword>
<dbReference type="SUPFAM" id="SSF54631">
    <property type="entry name" value="CBS-domain pair"/>
    <property type="match status" value="1"/>
</dbReference>
<gene>
    <name evidence="20" type="ORF">RJ641_000667</name>
</gene>
<comment type="cofactor">
    <cofactor evidence="1 12">
        <name>K(+)</name>
        <dbReference type="ChEBI" id="CHEBI:29103"/>
    </cofactor>
</comment>
<dbReference type="GO" id="GO:0005737">
    <property type="term" value="C:cytoplasm"/>
    <property type="evidence" value="ECO:0007669"/>
    <property type="project" value="UniProtKB-SubCell"/>
</dbReference>
<accession>A0AAN8WCC6</accession>
<evidence type="ECO:0000256" key="2">
    <source>
        <dbReference type="ARBA" id="ARBA00005502"/>
    </source>
</evidence>
<dbReference type="HAMAP" id="MF_01964">
    <property type="entry name" value="IMPDH"/>
    <property type="match status" value="1"/>
</dbReference>
<evidence type="ECO:0000256" key="13">
    <source>
        <dbReference type="PIRSR" id="PIRSR000130-1"/>
    </source>
</evidence>
<dbReference type="GO" id="GO:0006177">
    <property type="term" value="P:GMP biosynthetic process"/>
    <property type="evidence" value="ECO:0007669"/>
    <property type="project" value="UniProtKB-UniRule"/>
</dbReference>
<feature type="binding site" description="in other chain" evidence="12 15">
    <location>
        <position position="315"/>
    </location>
    <ligand>
        <name>K(+)</name>
        <dbReference type="ChEBI" id="CHEBI:29103"/>
        <note>ligand shared between two tetrameric partners</note>
    </ligand>
</feature>
<dbReference type="InterPro" id="IPR001093">
    <property type="entry name" value="IMP_DH_GMPRt"/>
</dbReference>
<dbReference type="InterPro" id="IPR000644">
    <property type="entry name" value="CBS_dom"/>
</dbReference>
<feature type="active site" description="Thioimidate intermediate" evidence="12 13">
    <location>
        <position position="320"/>
    </location>
</feature>
<keyword evidence="4 12" id="KW-0332">GMP biosynthesis</keyword>
<dbReference type="CDD" id="cd00381">
    <property type="entry name" value="IMPDH"/>
    <property type="match status" value="1"/>
</dbReference>
<evidence type="ECO:0000313" key="21">
    <source>
        <dbReference type="Proteomes" id="UP001370490"/>
    </source>
</evidence>
<evidence type="ECO:0000256" key="5">
    <source>
        <dbReference type="ARBA" id="ARBA00022755"/>
    </source>
</evidence>
<dbReference type="EC" id="1.1.1.205" evidence="12 18"/>
<evidence type="ECO:0000256" key="16">
    <source>
        <dbReference type="PROSITE-ProRule" id="PRU00703"/>
    </source>
</evidence>
<evidence type="ECO:0000259" key="19">
    <source>
        <dbReference type="PROSITE" id="PS51371"/>
    </source>
</evidence>
<feature type="domain" description="CBS" evidence="19">
    <location>
        <begin position="167"/>
        <end position="226"/>
    </location>
</feature>
<dbReference type="NCBIfam" id="TIGR01302">
    <property type="entry name" value="IMP_dehydrog"/>
    <property type="match status" value="1"/>
</dbReference>
<feature type="binding site" evidence="12">
    <location>
        <position position="318"/>
    </location>
    <ligand>
        <name>IMP</name>
        <dbReference type="ChEBI" id="CHEBI:58053"/>
    </ligand>
</feature>
<comment type="caution">
    <text evidence="20">The sequence shown here is derived from an EMBL/GenBank/DDBJ whole genome shotgun (WGS) entry which is preliminary data.</text>
</comment>
<keyword evidence="12" id="KW-0963">Cytoplasm</keyword>
<evidence type="ECO:0000256" key="6">
    <source>
        <dbReference type="ARBA" id="ARBA00022958"/>
    </source>
</evidence>
<feature type="binding site" evidence="12 14">
    <location>
        <begin position="313"/>
        <end position="315"/>
    </location>
    <ligand>
        <name>NAD(+)</name>
        <dbReference type="ChEBI" id="CHEBI:57540"/>
    </ligand>
</feature>
<dbReference type="PROSITE" id="PS51371">
    <property type="entry name" value="CBS"/>
    <property type="match status" value="1"/>
</dbReference>
<dbReference type="Proteomes" id="UP001370490">
    <property type="component" value="Unassembled WGS sequence"/>
</dbReference>
<dbReference type="InterPro" id="IPR013785">
    <property type="entry name" value="Aldolase_TIM"/>
</dbReference>
<feature type="binding site" evidence="12">
    <location>
        <begin position="353"/>
        <end position="355"/>
    </location>
    <ligand>
        <name>IMP</name>
        <dbReference type="ChEBI" id="CHEBI:58053"/>
    </ligand>
</feature>
<dbReference type="EMBL" id="JBAMMX010000001">
    <property type="protein sequence ID" value="KAK6947194.1"/>
    <property type="molecule type" value="Genomic_DNA"/>
</dbReference>
<dbReference type="Pfam" id="PF00478">
    <property type="entry name" value="IMPDH"/>
    <property type="match status" value="1"/>
</dbReference>
<dbReference type="SMART" id="SM01240">
    <property type="entry name" value="IMPDH"/>
    <property type="match status" value="1"/>
</dbReference>
<keyword evidence="9 16" id="KW-0129">CBS domain</keyword>
<evidence type="ECO:0000256" key="17">
    <source>
        <dbReference type="RuleBase" id="RU003927"/>
    </source>
</evidence>
<evidence type="ECO:0000256" key="3">
    <source>
        <dbReference type="ARBA" id="ARBA00022723"/>
    </source>
</evidence>
<dbReference type="PROSITE" id="PS00487">
    <property type="entry name" value="IMP_DH_GMP_RED"/>
    <property type="match status" value="1"/>
</dbReference>
<keyword evidence="7 12" id="KW-0560">Oxidoreductase</keyword>
<keyword evidence="21" id="KW-1185">Reference proteome</keyword>
<comment type="activity regulation">
    <text evidence="12">Mycophenolic acid (MPA) is a non-competitive inhibitor that prevents formation of the closed enzyme conformation by binding to the same site as the amobile flap. In contrast, mizoribine monophosphate (MZP) is a competitive inhibitor that induces the closed conformation. MPA is a potent inhibitor of mammalian IMPDHs but a poor inhibitor of the bacterial enzymes. MZP is a more potent inhibitor of bacterial IMPDH.</text>
</comment>
<evidence type="ECO:0000256" key="10">
    <source>
        <dbReference type="ARBA" id="ARBA00048028"/>
    </source>
</evidence>
<dbReference type="InterPro" id="IPR005990">
    <property type="entry name" value="IMP_DH"/>
</dbReference>
<comment type="similarity">
    <text evidence="2 12 17">Belongs to the IMPDH/GMPR family.</text>
</comment>
<dbReference type="AlphaFoldDB" id="A0AAN8WCC6"/>
<name>A0AAN8WCC6_9MAGN</name>
<keyword evidence="8 12" id="KW-0520">NAD</keyword>